<feature type="signal peptide" evidence="1">
    <location>
        <begin position="1"/>
        <end position="24"/>
    </location>
</feature>
<sequence length="118" mass="13614">MISSTSKFYTVFMFICLVVLLISASEEEEKICEINYHHTQSEYGCDKSSCNEVCINIEHATYEAKEKNCRVKHHTNVEHTNGCDKSNCNEVCINKDHATYGYCVPSIPYFSFCFCYFC</sequence>
<keyword evidence="1" id="KW-0732">Signal</keyword>
<dbReference type="AlphaFoldDB" id="A0A396GBP8"/>
<dbReference type="InterPro" id="IPR036574">
    <property type="entry name" value="Scorpion_toxin-like_sf"/>
</dbReference>
<proteinExistence type="predicted"/>
<dbReference type="Gramene" id="rna45020">
    <property type="protein sequence ID" value="RHN39032.1"/>
    <property type="gene ID" value="gene45020"/>
</dbReference>
<evidence type="ECO:0000313" key="2">
    <source>
        <dbReference type="EMBL" id="RHN39032.1"/>
    </source>
</evidence>
<gene>
    <name evidence="2" type="ORF">MtrunA17_Chr8g0339501</name>
</gene>
<accession>A0A396GBP8</accession>
<organism evidence="2">
    <name type="scientific">Medicago truncatula</name>
    <name type="common">Barrel medic</name>
    <name type="synonym">Medicago tribuloides</name>
    <dbReference type="NCBI Taxonomy" id="3880"/>
    <lineage>
        <taxon>Eukaryota</taxon>
        <taxon>Viridiplantae</taxon>
        <taxon>Streptophyta</taxon>
        <taxon>Embryophyta</taxon>
        <taxon>Tracheophyta</taxon>
        <taxon>Spermatophyta</taxon>
        <taxon>Magnoliopsida</taxon>
        <taxon>eudicotyledons</taxon>
        <taxon>Gunneridae</taxon>
        <taxon>Pentapetalae</taxon>
        <taxon>rosids</taxon>
        <taxon>fabids</taxon>
        <taxon>Fabales</taxon>
        <taxon>Fabaceae</taxon>
        <taxon>Papilionoideae</taxon>
        <taxon>50 kb inversion clade</taxon>
        <taxon>NPAAA clade</taxon>
        <taxon>Hologalegina</taxon>
        <taxon>IRL clade</taxon>
        <taxon>Trifolieae</taxon>
        <taxon>Medicago</taxon>
    </lineage>
</organism>
<dbReference type="Proteomes" id="UP000265566">
    <property type="component" value="Chromosome 8"/>
</dbReference>
<dbReference type="EMBL" id="PSQE01000008">
    <property type="protein sequence ID" value="RHN39032.1"/>
    <property type="molecule type" value="Genomic_DNA"/>
</dbReference>
<protein>
    <submittedName>
        <fullName evidence="2">Putative knottin, scorpion toxin</fullName>
    </submittedName>
</protein>
<dbReference type="Gene3D" id="3.30.30.10">
    <property type="entry name" value="Knottin, scorpion toxin-like"/>
    <property type="match status" value="1"/>
</dbReference>
<evidence type="ECO:0000256" key="1">
    <source>
        <dbReference type="SAM" id="SignalP"/>
    </source>
</evidence>
<reference evidence="2" key="1">
    <citation type="journal article" date="2018" name="Nat. Plants">
        <title>Whole-genome landscape of Medicago truncatula symbiotic genes.</title>
        <authorList>
            <person name="Pecrix Y."/>
            <person name="Gamas P."/>
            <person name="Carrere S."/>
        </authorList>
    </citation>
    <scope>NUCLEOTIDE SEQUENCE</scope>
    <source>
        <tissue evidence="2">Leaves</tissue>
    </source>
</reference>
<feature type="chain" id="PRO_5017291368" evidence="1">
    <location>
        <begin position="25"/>
        <end position="118"/>
    </location>
</feature>
<comment type="caution">
    <text evidence="2">The sequence shown here is derived from an EMBL/GenBank/DDBJ whole genome shotgun (WGS) entry which is preliminary data.</text>
</comment>
<name>A0A396GBP8_MEDTR</name>